<dbReference type="InterPro" id="IPR051828">
    <property type="entry name" value="HAD-like_hydrolase_domain"/>
</dbReference>
<dbReference type="SFLD" id="SFLDG01129">
    <property type="entry name" value="C1.5:_HAD__Beta-PGM__Phosphata"/>
    <property type="match status" value="1"/>
</dbReference>
<dbReference type="Gene3D" id="3.40.50.1000">
    <property type="entry name" value="HAD superfamily/HAD-like"/>
    <property type="match status" value="1"/>
</dbReference>
<protein>
    <submittedName>
        <fullName evidence="1">HAD family hydrolase</fullName>
    </submittedName>
</protein>
<evidence type="ECO:0000313" key="2">
    <source>
        <dbReference type="Proteomes" id="UP000317023"/>
    </source>
</evidence>
<dbReference type="EMBL" id="SGOE01000007">
    <property type="protein sequence ID" value="TRB03975.1"/>
    <property type="molecule type" value="Genomic_DNA"/>
</dbReference>
<dbReference type="InterPro" id="IPR036412">
    <property type="entry name" value="HAD-like_sf"/>
</dbReference>
<dbReference type="Gene3D" id="1.20.120.1600">
    <property type="match status" value="1"/>
</dbReference>
<dbReference type="SFLD" id="SFLDS00003">
    <property type="entry name" value="Haloacid_Dehalogenase"/>
    <property type="match status" value="1"/>
</dbReference>
<evidence type="ECO:0000313" key="1">
    <source>
        <dbReference type="EMBL" id="TRB03975.1"/>
    </source>
</evidence>
<accession>A0A546XTB4</accession>
<dbReference type="Proteomes" id="UP000317023">
    <property type="component" value="Unassembled WGS sequence"/>
</dbReference>
<dbReference type="PANTHER" id="PTHR46191">
    <property type="match status" value="1"/>
</dbReference>
<dbReference type="AlphaFoldDB" id="A0A546XTB4"/>
<comment type="caution">
    <text evidence="1">The sequence shown here is derived from an EMBL/GenBank/DDBJ whole genome shotgun (WGS) entry which is preliminary data.</text>
</comment>
<dbReference type="PANTHER" id="PTHR46191:SF2">
    <property type="entry name" value="HALOACID DEHALOGENASE-LIKE HYDROLASE DOMAIN-CONTAINING PROTEIN 3"/>
    <property type="match status" value="1"/>
</dbReference>
<dbReference type="GO" id="GO:0016787">
    <property type="term" value="F:hydrolase activity"/>
    <property type="evidence" value="ECO:0007669"/>
    <property type="project" value="UniProtKB-KW"/>
</dbReference>
<gene>
    <name evidence="1" type="ORF">EXN61_20895</name>
</gene>
<dbReference type="NCBIfam" id="TIGR01549">
    <property type="entry name" value="HAD-SF-IA-v1"/>
    <property type="match status" value="1"/>
</dbReference>
<name>A0A546XTB4_AGRTU</name>
<dbReference type="SUPFAM" id="SSF56784">
    <property type="entry name" value="HAD-like"/>
    <property type="match status" value="1"/>
</dbReference>
<keyword evidence="1" id="KW-0378">Hydrolase</keyword>
<organism evidence="1 2">
    <name type="scientific">Agrobacterium tumefaciens</name>
    <dbReference type="NCBI Taxonomy" id="358"/>
    <lineage>
        <taxon>Bacteria</taxon>
        <taxon>Pseudomonadati</taxon>
        <taxon>Pseudomonadota</taxon>
        <taxon>Alphaproteobacteria</taxon>
        <taxon>Hyphomicrobiales</taxon>
        <taxon>Rhizobiaceae</taxon>
        <taxon>Rhizobium/Agrobacterium group</taxon>
        <taxon>Agrobacterium</taxon>
        <taxon>Agrobacterium tumefaciens complex</taxon>
    </lineage>
</organism>
<sequence>MSWLEGIFSPGFNCPCSIRPRSAVATCRQSDCVSDVPLSMRGVRLSCRCHMNEFKGIYLSFEVYSIYNSFIPVVRMNTSISRYRYIVWDFEGTLAVRRGRYTGALEAAAGMADPAFLGMADNIRPFLSGAFPWHRAELAHAFAGDAEGWWRAILTAAEAALMALGMDRGMAAEVAEHSREIYLDPAGWEIDPQAMPVLAKLSAAGWHHVILSNFAPELPLLVKSIGLSGYMDHVFSSGQIGLEKPSAVLFRHVAGVLAPHRACWMIGDNPHADIAGGRAAGLSTILLRPEGPGPGLSVAELSAIPAIILEENRP</sequence>
<dbReference type="Pfam" id="PF00702">
    <property type="entry name" value="Hydrolase"/>
    <property type="match status" value="1"/>
</dbReference>
<dbReference type="InterPro" id="IPR023214">
    <property type="entry name" value="HAD_sf"/>
</dbReference>
<reference evidence="1 2" key="1">
    <citation type="journal article" date="2019" name="Appl. Microbiol. Biotechnol.">
        <title>Differential efficiency of wild type rhizogenic strains for rol gene transformation of plants.</title>
        <authorList>
            <person name="Desmet S."/>
            <person name="De Keyser E."/>
            <person name="Van Vaerenbergh J."/>
            <person name="Baeyen S."/>
            <person name="Van Huylenbroeck J."/>
            <person name="Geelen D."/>
            <person name="Dhooghe E."/>
        </authorList>
    </citation>
    <scope>NUCLEOTIDE SEQUENCE [LARGE SCALE GENOMIC DNA]</scope>
    <source>
        <strain evidence="1 2">MAFF210266</strain>
    </source>
</reference>
<proteinExistence type="predicted"/>
<dbReference type="InterPro" id="IPR006439">
    <property type="entry name" value="HAD-SF_hydro_IA"/>
</dbReference>